<gene>
    <name evidence="1" type="ORF">A4R26_22355</name>
</gene>
<comment type="caution">
    <text evidence="1">The sequence shown here is derived from an EMBL/GenBank/DDBJ whole genome shotgun (WGS) entry which is preliminary data.</text>
</comment>
<dbReference type="Proteomes" id="UP000192276">
    <property type="component" value="Unassembled WGS sequence"/>
</dbReference>
<dbReference type="RefSeq" id="WP_081164870.1">
    <property type="nucleotide sequence ID" value="NZ_LWBP01000186.1"/>
</dbReference>
<accession>A0A1V9FKQ4</accession>
<evidence type="ECO:0000313" key="2">
    <source>
        <dbReference type="Proteomes" id="UP000192276"/>
    </source>
</evidence>
<reference evidence="2" key="1">
    <citation type="submission" date="2016-04" db="EMBL/GenBank/DDBJ databases">
        <authorList>
            <person name="Chen L."/>
            <person name="Zhuang W."/>
            <person name="Wang G."/>
        </authorList>
    </citation>
    <scope>NUCLEOTIDE SEQUENCE [LARGE SCALE GENOMIC DNA]</scope>
    <source>
        <strain evidence="2">208</strain>
    </source>
</reference>
<dbReference type="OrthoDB" id="9979771at2"/>
<name>A0A1V9FKQ4_9BACT</name>
<protein>
    <submittedName>
        <fullName evidence="1">Uncharacterized protein</fullName>
    </submittedName>
</protein>
<dbReference type="AlphaFoldDB" id="A0A1V9FKQ4"/>
<organism evidence="1 2">
    <name type="scientific">Niastella populi</name>
    <dbReference type="NCBI Taxonomy" id="550983"/>
    <lineage>
        <taxon>Bacteria</taxon>
        <taxon>Pseudomonadati</taxon>
        <taxon>Bacteroidota</taxon>
        <taxon>Chitinophagia</taxon>
        <taxon>Chitinophagales</taxon>
        <taxon>Chitinophagaceae</taxon>
        <taxon>Niastella</taxon>
    </lineage>
</organism>
<keyword evidence="2" id="KW-1185">Reference proteome</keyword>
<dbReference type="EMBL" id="LWBP01000186">
    <property type="protein sequence ID" value="OQP58925.1"/>
    <property type="molecule type" value="Genomic_DNA"/>
</dbReference>
<proteinExistence type="predicted"/>
<sequence length="73" mass="8508">MKVSVKNVHQPLKRPGTMDYLTKDVTVLEKVKRVKRTSVNVLPPTEETICKLNQLGQQYPFCVNYKQKRHDPL</sequence>
<evidence type="ECO:0000313" key="1">
    <source>
        <dbReference type="EMBL" id="OQP58925.1"/>
    </source>
</evidence>